<comment type="caution">
    <text evidence="3">The sequence shown here is derived from an EMBL/GenBank/DDBJ whole genome shotgun (WGS) entry which is preliminary data.</text>
</comment>
<evidence type="ECO:0000256" key="1">
    <source>
        <dbReference type="SAM" id="MobiDB-lite"/>
    </source>
</evidence>
<feature type="transmembrane region" description="Helical" evidence="2">
    <location>
        <begin position="25"/>
        <end position="46"/>
    </location>
</feature>
<dbReference type="EMBL" id="JANAWD010000130">
    <property type="protein sequence ID" value="KAJ3486147.1"/>
    <property type="molecule type" value="Genomic_DNA"/>
</dbReference>
<feature type="transmembrane region" description="Helical" evidence="2">
    <location>
        <begin position="527"/>
        <end position="548"/>
    </location>
</feature>
<feature type="region of interest" description="Disordered" evidence="1">
    <location>
        <begin position="195"/>
        <end position="214"/>
    </location>
</feature>
<keyword evidence="2" id="KW-1133">Transmembrane helix</keyword>
<dbReference type="InterPro" id="IPR040410">
    <property type="entry name" value="UPF0658_Golgi"/>
</dbReference>
<feature type="region of interest" description="Disordered" evidence="1">
    <location>
        <begin position="236"/>
        <end position="279"/>
    </location>
</feature>
<organism evidence="3 4">
    <name type="scientific">Meripilus lineatus</name>
    <dbReference type="NCBI Taxonomy" id="2056292"/>
    <lineage>
        <taxon>Eukaryota</taxon>
        <taxon>Fungi</taxon>
        <taxon>Dikarya</taxon>
        <taxon>Basidiomycota</taxon>
        <taxon>Agaricomycotina</taxon>
        <taxon>Agaricomycetes</taxon>
        <taxon>Polyporales</taxon>
        <taxon>Meripilaceae</taxon>
        <taxon>Meripilus</taxon>
    </lineage>
</organism>
<proteinExistence type="predicted"/>
<feature type="compositionally biased region" description="Polar residues" evidence="1">
    <location>
        <begin position="745"/>
        <end position="771"/>
    </location>
</feature>
<feature type="compositionally biased region" description="Low complexity" evidence="1">
    <location>
        <begin position="195"/>
        <end position="204"/>
    </location>
</feature>
<dbReference type="Proteomes" id="UP001212997">
    <property type="component" value="Unassembled WGS sequence"/>
</dbReference>
<sequence>MRLKHVLEFTRLPAQLKLFWDRVTFSKITIIYFIFSIIHCLLQVIFQSQAFAINADAAHFLSSVIQRGNASISGFAVLGPDLRMCDEVPTGLDASSCPIIWNGRNMTNTNAALQMPGYSSGSSSAPSGSATSLADNVPSTGGVSSSSVVSAVPAVSSAVLSSSVLLASSVPSASATLISRSSEAASSSAVASPIASSRSSSAISNPTPIPGPAVSQASSALVSVIKPTVLPSSSVITTAPASSTSPPKFIDDDDDDDSDDDESDAGDDDKDDLDDDDDDKVKSAQLAAVRSLGVVLAASPTQVIDNPKILWKRGHPQIVGSQLDSEGQTQVTITGLNGSSNSVTLDQKCVLALNWPVAIFASLLTHIIATGWAGYQIFNTREFRANFNRLTTQGACGVNLLPTYWQDRGHAEIPSLALNIAALVISAFLSWRLIKLFGWQTFKRVGASLTINRVYNVVLVQSIVIQLSLFFIVISGALWIDQILNAAIGRLSTNVAMHKGVISLVLILLVPWLAIGWIAMRREHKRLMLVFLALSFLYLVGWAAMFAAPSFRWTFVQWKFFALMATASVVLTLTTLILGIVCRMNFGKGLARYLNAEDLPEDDFSPVNSLYYEKDAEDVEKVAFPSTLTPVPTFSAAFGRGPEVPPPSQMRFGPRTNGPRFYKVDASPFEDPTAPPEYRIHLPTNNQSQTTISSMNYNNSNISNAAGVGSGYGMYTPNSSGTLTAGRYDSGYTTETERSLVRQGSAGSQRSVASLESHLTTTTASGRTQGSRRWVIE</sequence>
<feature type="compositionally biased region" description="Acidic residues" evidence="1">
    <location>
        <begin position="251"/>
        <end position="278"/>
    </location>
</feature>
<feature type="transmembrane region" description="Helical" evidence="2">
    <location>
        <begin position="355"/>
        <end position="375"/>
    </location>
</feature>
<dbReference type="AlphaFoldDB" id="A0AAD5YER7"/>
<evidence type="ECO:0000256" key="2">
    <source>
        <dbReference type="SAM" id="Phobius"/>
    </source>
</evidence>
<accession>A0AAD5YER7</accession>
<feature type="transmembrane region" description="Helical" evidence="2">
    <location>
        <begin position="500"/>
        <end position="520"/>
    </location>
</feature>
<keyword evidence="2" id="KW-0472">Membrane</keyword>
<evidence type="ECO:0008006" key="5">
    <source>
        <dbReference type="Google" id="ProtNLM"/>
    </source>
</evidence>
<reference evidence="3" key="1">
    <citation type="submission" date="2022-07" db="EMBL/GenBank/DDBJ databases">
        <title>Genome Sequence of Physisporinus lineatus.</title>
        <authorList>
            <person name="Buettner E."/>
        </authorList>
    </citation>
    <scope>NUCLEOTIDE SEQUENCE</scope>
    <source>
        <strain evidence="3">VT162</strain>
    </source>
</reference>
<dbReference type="PANTHER" id="PTHR34391">
    <property type="entry name" value="UPF0658 GOLGI APPARATUS MEMBRANE PROTEIN C1952.10C-RELATED"/>
    <property type="match status" value="1"/>
</dbReference>
<feature type="transmembrane region" description="Helical" evidence="2">
    <location>
        <begin position="560"/>
        <end position="582"/>
    </location>
</feature>
<feature type="transmembrane region" description="Helical" evidence="2">
    <location>
        <begin position="454"/>
        <end position="480"/>
    </location>
</feature>
<evidence type="ECO:0000313" key="3">
    <source>
        <dbReference type="EMBL" id="KAJ3486147.1"/>
    </source>
</evidence>
<evidence type="ECO:0000313" key="4">
    <source>
        <dbReference type="Proteomes" id="UP001212997"/>
    </source>
</evidence>
<gene>
    <name evidence="3" type="ORF">NLI96_g4437</name>
</gene>
<protein>
    <recommendedName>
        <fullName evidence="5">Integral membrane protein</fullName>
    </recommendedName>
</protein>
<keyword evidence="2" id="KW-0812">Transmembrane</keyword>
<dbReference type="PANTHER" id="PTHR34391:SF2">
    <property type="entry name" value="TRP C-TERMINAL DOMAIN-CONTAINING PROTEIN"/>
    <property type="match status" value="1"/>
</dbReference>
<feature type="region of interest" description="Disordered" evidence="1">
    <location>
        <begin position="734"/>
        <end position="777"/>
    </location>
</feature>
<name>A0AAD5YER7_9APHY</name>
<feature type="compositionally biased region" description="Polar residues" evidence="1">
    <location>
        <begin position="236"/>
        <end position="246"/>
    </location>
</feature>
<keyword evidence="4" id="KW-1185">Reference proteome</keyword>
<dbReference type="GO" id="GO:0005794">
    <property type="term" value="C:Golgi apparatus"/>
    <property type="evidence" value="ECO:0007669"/>
    <property type="project" value="TreeGrafter"/>
</dbReference>
<feature type="transmembrane region" description="Helical" evidence="2">
    <location>
        <begin position="417"/>
        <end position="434"/>
    </location>
</feature>